<dbReference type="Pfam" id="PF00126">
    <property type="entry name" value="HTH_1"/>
    <property type="match status" value="1"/>
</dbReference>
<gene>
    <name evidence="6" type="ORF">HMPREF9708_00274</name>
</gene>
<dbReference type="PANTHER" id="PTHR30126">
    <property type="entry name" value="HTH-TYPE TRANSCRIPTIONAL REGULATOR"/>
    <property type="match status" value="1"/>
</dbReference>
<dbReference type="SUPFAM" id="SSF46785">
    <property type="entry name" value="Winged helix' DNA-binding domain"/>
    <property type="match status" value="1"/>
</dbReference>
<evidence type="ECO:0000313" key="7">
    <source>
        <dbReference type="Proteomes" id="UP000006190"/>
    </source>
</evidence>
<dbReference type="Gene3D" id="1.10.10.10">
    <property type="entry name" value="Winged helix-like DNA-binding domain superfamily/Winged helix DNA-binding domain"/>
    <property type="match status" value="1"/>
</dbReference>
<dbReference type="InterPro" id="IPR036388">
    <property type="entry name" value="WH-like_DNA-bd_sf"/>
</dbReference>
<protein>
    <recommendedName>
        <fullName evidence="5">HTH lysR-type domain-containing protein</fullName>
    </recommendedName>
</protein>
<evidence type="ECO:0000256" key="1">
    <source>
        <dbReference type="ARBA" id="ARBA00009437"/>
    </source>
</evidence>
<dbReference type="eggNOG" id="COG0583">
    <property type="taxonomic scope" value="Bacteria"/>
</dbReference>
<dbReference type="AlphaFoldDB" id="H3NHD5"/>
<organism evidence="6 7">
    <name type="scientific">Facklamia languida CCUG 37842</name>
    <dbReference type="NCBI Taxonomy" id="883113"/>
    <lineage>
        <taxon>Bacteria</taxon>
        <taxon>Bacillati</taxon>
        <taxon>Bacillota</taxon>
        <taxon>Bacilli</taxon>
        <taxon>Lactobacillales</taxon>
        <taxon>Aerococcaceae</taxon>
        <taxon>Facklamia</taxon>
    </lineage>
</organism>
<dbReference type="EMBL" id="AGEG01000002">
    <property type="protein sequence ID" value="EHR38190.1"/>
    <property type="molecule type" value="Genomic_DNA"/>
</dbReference>
<dbReference type="Pfam" id="PF03466">
    <property type="entry name" value="LysR_substrate"/>
    <property type="match status" value="1"/>
</dbReference>
<dbReference type="PROSITE" id="PS50931">
    <property type="entry name" value="HTH_LYSR"/>
    <property type="match status" value="1"/>
</dbReference>
<dbReference type="InterPro" id="IPR000847">
    <property type="entry name" value="LysR_HTH_N"/>
</dbReference>
<reference evidence="6 7" key="1">
    <citation type="submission" date="2012-01" db="EMBL/GenBank/DDBJ databases">
        <title>The Genome Sequence of Facklamia languida CCUG 37842.</title>
        <authorList>
            <consortium name="The Broad Institute Genome Sequencing Platform"/>
            <person name="Earl A."/>
            <person name="Ward D."/>
            <person name="Feldgarden M."/>
            <person name="Gevers D."/>
            <person name="Huys G."/>
            <person name="Young S.K."/>
            <person name="Zeng Q."/>
            <person name="Gargeya S."/>
            <person name="Fitzgerald M."/>
            <person name="Haas B."/>
            <person name="Abouelleil A."/>
            <person name="Alvarado L."/>
            <person name="Arachchi H.M."/>
            <person name="Berlin A."/>
            <person name="Chapman S.B."/>
            <person name="Gearin G."/>
            <person name="Goldberg J."/>
            <person name="Griggs A."/>
            <person name="Gujja S."/>
            <person name="Hansen M."/>
            <person name="Heiman D."/>
            <person name="Howarth C."/>
            <person name="Larimer J."/>
            <person name="Lui A."/>
            <person name="MacDonald P.J.P."/>
            <person name="McCowen C."/>
            <person name="Montmayeur A."/>
            <person name="Murphy C."/>
            <person name="Neiman D."/>
            <person name="Pearson M."/>
            <person name="Priest M."/>
            <person name="Roberts A."/>
            <person name="Saif S."/>
            <person name="Shea T."/>
            <person name="Sisk P."/>
            <person name="Stolte C."/>
            <person name="Sykes S."/>
            <person name="Wortman J."/>
            <person name="Nusbaum C."/>
            <person name="Birren B."/>
        </authorList>
    </citation>
    <scope>NUCLEOTIDE SEQUENCE [LARGE SCALE GENOMIC DNA]</scope>
    <source>
        <strain evidence="6 7">CCUG 37842</strain>
    </source>
</reference>
<dbReference type="Gene3D" id="3.40.190.290">
    <property type="match status" value="1"/>
</dbReference>
<keyword evidence="4" id="KW-0804">Transcription</keyword>
<dbReference type="InterPro" id="IPR005119">
    <property type="entry name" value="LysR_subst-bd"/>
</dbReference>
<keyword evidence="2" id="KW-0805">Transcription regulation</keyword>
<keyword evidence="3" id="KW-0238">DNA-binding</keyword>
<dbReference type="OrthoDB" id="9803735at2"/>
<keyword evidence="7" id="KW-1185">Reference proteome</keyword>
<dbReference type="InterPro" id="IPR047788">
    <property type="entry name" value="LysR-like_Sec_metab"/>
</dbReference>
<evidence type="ECO:0000256" key="2">
    <source>
        <dbReference type="ARBA" id="ARBA00023015"/>
    </source>
</evidence>
<dbReference type="GO" id="GO:0003700">
    <property type="term" value="F:DNA-binding transcription factor activity"/>
    <property type="evidence" value="ECO:0007669"/>
    <property type="project" value="InterPro"/>
</dbReference>
<dbReference type="PANTHER" id="PTHR30126:SF40">
    <property type="entry name" value="HTH-TYPE TRANSCRIPTIONAL REGULATOR GLTR"/>
    <property type="match status" value="1"/>
</dbReference>
<accession>H3NHD5</accession>
<dbReference type="Proteomes" id="UP000006190">
    <property type="component" value="Unassembled WGS sequence"/>
</dbReference>
<feature type="domain" description="HTH lysR-type" evidence="5">
    <location>
        <begin position="1"/>
        <end position="58"/>
    </location>
</feature>
<name>H3NHD5_9LACT</name>
<evidence type="ECO:0000256" key="3">
    <source>
        <dbReference type="ARBA" id="ARBA00023125"/>
    </source>
</evidence>
<evidence type="ECO:0000313" key="6">
    <source>
        <dbReference type="EMBL" id="EHR38190.1"/>
    </source>
</evidence>
<dbReference type="HOGENOM" id="CLU_039613_6_1_9"/>
<dbReference type="STRING" id="883113.HMPREF9708_00274"/>
<evidence type="ECO:0000256" key="4">
    <source>
        <dbReference type="ARBA" id="ARBA00023163"/>
    </source>
</evidence>
<dbReference type="PRINTS" id="PR00039">
    <property type="entry name" value="HTHLYSR"/>
</dbReference>
<proteinExistence type="inferred from homology"/>
<dbReference type="GO" id="GO:0000976">
    <property type="term" value="F:transcription cis-regulatory region binding"/>
    <property type="evidence" value="ECO:0007669"/>
    <property type="project" value="TreeGrafter"/>
</dbReference>
<sequence length="298" mass="33684">MELKQIQTFITIVEWGSFSEAANQLYLSQPTVSLHIKQLENELGIELISRTTKSHELTAQGQEFYKYAQTIMKMANNIESTFSQKNNHKITIGASSIAASYLLPPVLAKFNQENPEKKVQLHQSDTINVINDIALGSLNIGIVGSKSMNNNLHFEKIFTDRLVIATPYNDYYLECQEKGVSVQELLSHPFISREDGSGTLKEAALLLRELNIDPLKLNKVIEVNSNDAIKQFIKLGSGVSIISELAVQTEVFHQELLTFDIDHIDSTRNFYLVFRKNAHLPDSVREFINFMRQNPAQG</sequence>
<evidence type="ECO:0000259" key="5">
    <source>
        <dbReference type="PROSITE" id="PS50931"/>
    </source>
</evidence>
<dbReference type="FunFam" id="1.10.10.10:FF:000001">
    <property type="entry name" value="LysR family transcriptional regulator"/>
    <property type="match status" value="1"/>
</dbReference>
<dbReference type="InterPro" id="IPR036390">
    <property type="entry name" value="WH_DNA-bd_sf"/>
</dbReference>
<comment type="similarity">
    <text evidence="1">Belongs to the LysR transcriptional regulatory family.</text>
</comment>
<dbReference type="SUPFAM" id="SSF53850">
    <property type="entry name" value="Periplasmic binding protein-like II"/>
    <property type="match status" value="1"/>
</dbReference>
<comment type="caution">
    <text evidence="6">The sequence shown here is derived from an EMBL/GenBank/DDBJ whole genome shotgun (WGS) entry which is preliminary data.</text>
</comment>
<dbReference type="RefSeq" id="WP_006308166.1">
    <property type="nucleotide sequence ID" value="NZ_JH601133.1"/>
</dbReference>
<dbReference type="PATRIC" id="fig|883113.3.peg.278"/>
<dbReference type="NCBIfam" id="NF040786">
    <property type="entry name" value="LysR_Sec_metab"/>
    <property type="match status" value="1"/>
</dbReference>